<sequence>MRYPPEAASALLASQTLHVVAANTIAMSIMSGYDSQCTHIARALYDHNALGASACEHGEARRADNPPAVGHTPARPVTGVKNDCPMLVSQNSHADHSTVFSMSAQGHAYHAYVCS</sequence>
<protein>
    <submittedName>
        <fullName evidence="1">Uncharacterized protein</fullName>
    </submittedName>
</protein>
<keyword evidence="2" id="KW-1185">Reference proteome</keyword>
<organism evidence="1 2">
    <name type="scientific">Trametes sanguinea</name>
    <dbReference type="NCBI Taxonomy" id="158606"/>
    <lineage>
        <taxon>Eukaryota</taxon>
        <taxon>Fungi</taxon>
        <taxon>Dikarya</taxon>
        <taxon>Basidiomycota</taxon>
        <taxon>Agaricomycotina</taxon>
        <taxon>Agaricomycetes</taxon>
        <taxon>Polyporales</taxon>
        <taxon>Polyporaceae</taxon>
        <taxon>Trametes</taxon>
    </lineage>
</organism>
<accession>A0ACC1NNA6</accession>
<proteinExistence type="predicted"/>
<dbReference type="Proteomes" id="UP001144978">
    <property type="component" value="Unassembled WGS sequence"/>
</dbReference>
<gene>
    <name evidence="1" type="ORF">NUW54_g10954</name>
</gene>
<dbReference type="EMBL" id="JANSHE010004110">
    <property type="protein sequence ID" value="KAJ2980812.1"/>
    <property type="molecule type" value="Genomic_DNA"/>
</dbReference>
<evidence type="ECO:0000313" key="2">
    <source>
        <dbReference type="Proteomes" id="UP001144978"/>
    </source>
</evidence>
<evidence type="ECO:0000313" key="1">
    <source>
        <dbReference type="EMBL" id="KAJ2980812.1"/>
    </source>
</evidence>
<comment type="caution">
    <text evidence="1">The sequence shown here is derived from an EMBL/GenBank/DDBJ whole genome shotgun (WGS) entry which is preliminary data.</text>
</comment>
<name>A0ACC1NNA6_9APHY</name>
<reference evidence="1" key="1">
    <citation type="submission" date="2022-08" db="EMBL/GenBank/DDBJ databases">
        <title>Genome Sequence of Pycnoporus sanguineus.</title>
        <authorList>
            <person name="Buettner E."/>
        </authorList>
    </citation>
    <scope>NUCLEOTIDE SEQUENCE</scope>
    <source>
        <strain evidence="1">CG-C14</strain>
    </source>
</reference>